<dbReference type="Proteomes" id="UP000447833">
    <property type="component" value="Unassembled WGS sequence"/>
</dbReference>
<feature type="domain" description="HMA" evidence="2">
    <location>
        <begin position="2"/>
        <end position="68"/>
    </location>
</feature>
<dbReference type="RefSeq" id="WP_098444130.1">
    <property type="nucleotide sequence ID" value="NZ_JAIVAE010000003.1"/>
</dbReference>
<proteinExistence type="predicted"/>
<sequence length="68" mass="7322">MEQVTLKINGMTGDHCVSVIRSALLELSGVSAVEIHFKEGNADVTFDSNKVSLTALQEIVKNQGYVVS</sequence>
<dbReference type="Gene3D" id="3.30.70.100">
    <property type="match status" value="1"/>
</dbReference>
<evidence type="ECO:0000256" key="1">
    <source>
        <dbReference type="ARBA" id="ARBA00022723"/>
    </source>
</evidence>
<reference evidence="3 4" key="1">
    <citation type="submission" date="2019-11" db="EMBL/GenBank/DDBJ databases">
        <title>Genome sequences of 17 halophilic strains isolated from different environments.</title>
        <authorList>
            <person name="Furrow R.E."/>
        </authorList>
    </citation>
    <scope>NUCLEOTIDE SEQUENCE [LARGE SCALE GENOMIC DNA]</scope>
    <source>
        <strain evidence="3 4">22506_14_FS</strain>
    </source>
</reference>
<dbReference type="SUPFAM" id="SSF55008">
    <property type="entry name" value="HMA, heavy metal-associated domain"/>
    <property type="match status" value="1"/>
</dbReference>
<dbReference type="InterPro" id="IPR036163">
    <property type="entry name" value="HMA_dom_sf"/>
</dbReference>
<dbReference type="FunFam" id="3.30.70.100:FF:000001">
    <property type="entry name" value="ATPase copper transporting beta"/>
    <property type="match status" value="1"/>
</dbReference>
<dbReference type="CDD" id="cd00371">
    <property type="entry name" value="HMA"/>
    <property type="match status" value="1"/>
</dbReference>
<dbReference type="InterPro" id="IPR006121">
    <property type="entry name" value="HMA_dom"/>
</dbReference>
<evidence type="ECO:0000313" key="4">
    <source>
        <dbReference type="Proteomes" id="UP000447833"/>
    </source>
</evidence>
<accession>A0A845EXD9</accession>
<keyword evidence="1" id="KW-0479">Metal-binding</keyword>
<dbReference type="GO" id="GO:0046872">
    <property type="term" value="F:metal ion binding"/>
    <property type="evidence" value="ECO:0007669"/>
    <property type="project" value="UniProtKB-KW"/>
</dbReference>
<dbReference type="AlphaFoldDB" id="A0A845EXD9"/>
<comment type="caution">
    <text evidence="3">The sequence shown here is derived from an EMBL/GenBank/DDBJ whole genome shotgun (WGS) entry which is preliminary data.</text>
</comment>
<organism evidence="3 4">
    <name type="scientific">Guptibacillus hwajinpoensis</name>
    <dbReference type="NCBI Taxonomy" id="208199"/>
    <lineage>
        <taxon>Bacteria</taxon>
        <taxon>Bacillati</taxon>
        <taxon>Bacillota</taxon>
        <taxon>Bacilli</taxon>
        <taxon>Bacillales</taxon>
        <taxon>Guptibacillaceae</taxon>
        <taxon>Guptibacillus</taxon>
    </lineage>
</organism>
<evidence type="ECO:0000313" key="3">
    <source>
        <dbReference type="EMBL" id="MYL63205.1"/>
    </source>
</evidence>
<name>A0A845EXD9_9BACL</name>
<gene>
    <name evidence="3" type="ORF">GLW07_07530</name>
</gene>
<protein>
    <recommendedName>
        <fullName evidence="2">HMA domain-containing protein</fullName>
    </recommendedName>
</protein>
<dbReference type="Pfam" id="PF00403">
    <property type="entry name" value="HMA"/>
    <property type="match status" value="1"/>
</dbReference>
<evidence type="ECO:0000259" key="2">
    <source>
        <dbReference type="PROSITE" id="PS50846"/>
    </source>
</evidence>
<dbReference type="EMBL" id="WMEY01000002">
    <property type="protein sequence ID" value="MYL63205.1"/>
    <property type="molecule type" value="Genomic_DNA"/>
</dbReference>
<dbReference type="PROSITE" id="PS50846">
    <property type="entry name" value="HMA_2"/>
    <property type="match status" value="1"/>
</dbReference>